<accession>A0A1G9AR94</accession>
<dbReference type="STRING" id="407036.SAMN05216243_2655"/>
<organism evidence="2 3">
    <name type="scientific">Sediminibacillus albus</name>
    <dbReference type="NCBI Taxonomy" id="407036"/>
    <lineage>
        <taxon>Bacteria</taxon>
        <taxon>Bacillati</taxon>
        <taxon>Bacillota</taxon>
        <taxon>Bacilli</taxon>
        <taxon>Bacillales</taxon>
        <taxon>Bacillaceae</taxon>
        <taxon>Sediminibacillus</taxon>
    </lineage>
</organism>
<keyword evidence="1" id="KW-0472">Membrane</keyword>
<evidence type="ECO:0000256" key="1">
    <source>
        <dbReference type="SAM" id="Phobius"/>
    </source>
</evidence>
<protein>
    <submittedName>
        <fullName evidence="2">Uncharacterized protein</fullName>
    </submittedName>
</protein>
<dbReference type="Proteomes" id="UP000198694">
    <property type="component" value="Unassembled WGS sequence"/>
</dbReference>
<feature type="transmembrane region" description="Helical" evidence="1">
    <location>
        <begin position="7"/>
        <end position="24"/>
    </location>
</feature>
<evidence type="ECO:0000313" key="2">
    <source>
        <dbReference type="EMBL" id="SDK29364.1"/>
    </source>
</evidence>
<reference evidence="2 3" key="1">
    <citation type="submission" date="2016-10" db="EMBL/GenBank/DDBJ databases">
        <authorList>
            <person name="de Groot N.N."/>
        </authorList>
    </citation>
    <scope>NUCLEOTIDE SEQUENCE [LARGE SCALE GENOMIC DNA]</scope>
    <source>
        <strain evidence="2 3">CGMCC 1.6502</strain>
    </source>
</reference>
<keyword evidence="1" id="KW-0812">Transmembrane</keyword>
<proteinExistence type="predicted"/>
<sequence>MKNILPTILPTFLIIFGLTSYLTTKASAGALLVAGLGVITLLIEVKYIKQKRPRYRTAASILAAGIIFILFLLIEQYVYGEFINYFFAAVLAVAVGLIANVIMRDREGN</sequence>
<keyword evidence="3" id="KW-1185">Reference proteome</keyword>
<keyword evidence="1" id="KW-1133">Transmembrane helix</keyword>
<feature type="transmembrane region" description="Helical" evidence="1">
    <location>
        <begin position="85"/>
        <end position="103"/>
    </location>
</feature>
<dbReference type="RefSeq" id="WP_093215058.1">
    <property type="nucleotide sequence ID" value="NZ_FNFL01000004.1"/>
</dbReference>
<evidence type="ECO:0000313" key="3">
    <source>
        <dbReference type="Proteomes" id="UP000198694"/>
    </source>
</evidence>
<feature type="transmembrane region" description="Helical" evidence="1">
    <location>
        <begin position="60"/>
        <end position="79"/>
    </location>
</feature>
<gene>
    <name evidence="2" type="ORF">SAMN05216243_2655</name>
</gene>
<name>A0A1G9AR94_9BACI</name>
<dbReference type="AlphaFoldDB" id="A0A1G9AR94"/>
<dbReference type="EMBL" id="FNFL01000004">
    <property type="protein sequence ID" value="SDK29364.1"/>
    <property type="molecule type" value="Genomic_DNA"/>
</dbReference>
<feature type="transmembrane region" description="Helical" evidence="1">
    <location>
        <begin position="30"/>
        <end position="48"/>
    </location>
</feature>